<keyword evidence="1" id="KW-0411">Iron-sulfur</keyword>
<evidence type="ECO:0000256" key="1">
    <source>
        <dbReference type="ARBA" id="ARBA00022485"/>
    </source>
</evidence>
<evidence type="ECO:0000256" key="3">
    <source>
        <dbReference type="ARBA" id="ARBA00022729"/>
    </source>
</evidence>
<dbReference type="PANTHER" id="PTHR43742:SF9">
    <property type="entry name" value="TETRATHIONATE REDUCTASE SUBUNIT A"/>
    <property type="match status" value="1"/>
</dbReference>
<evidence type="ECO:0000256" key="2">
    <source>
        <dbReference type="ARBA" id="ARBA00022505"/>
    </source>
</evidence>
<keyword evidence="1" id="KW-0408">Iron</keyword>
<evidence type="ECO:0000313" key="6">
    <source>
        <dbReference type="EMBL" id="GAG90834.1"/>
    </source>
</evidence>
<dbReference type="SUPFAM" id="SSF53706">
    <property type="entry name" value="Formate dehydrogenase/DMSO reductase, domains 1-3"/>
    <property type="match status" value="1"/>
</dbReference>
<accession>X1B537</accession>
<sequence length="280" mass="30146">LSEIVEKLGELRSNGNSHTLACICDSDRGTVPELLNRFLTVYGSPNFIRTPSIQDNYELALYLTQGVRAMPGFEIQDADFILSFGSGLIEGWESPVYMFRAKSALKEKGGRMDQIEPRLSKTAAKSDKWIVVNPGTEGALALGMANVIIDEGLFNRDFVDNYSAGFGEYKKLVIDGFSPSIVSKMTGLDVAVIAGLARDFAGSRKPLAICGRGAGRNPGSLQDFLAVHILNALVGSINRGGGIVAVPEPDYINWPEVEMDATASAGMQHPRIDGAGRGKY</sequence>
<keyword evidence="2" id="KW-0500">Molybdenum</keyword>
<name>X1B537_9ZZZZ</name>
<evidence type="ECO:0000256" key="4">
    <source>
        <dbReference type="ARBA" id="ARBA00023002"/>
    </source>
</evidence>
<dbReference type="EMBL" id="BART01025865">
    <property type="protein sequence ID" value="GAG90834.1"/>
    <property type="molecule type" value="Genomic_DNA"/>
</dbReference>
<dbReference type="GO" id="GO:0051539">
    <property type="term" value="F:4 iron, 4 sulfur cluster binding"/>
    <property type="evidence" value="ECO:0007669"/>
    <property type="project" value="UniProtKB-KW"/>
</dbReference>
<comment type="caution">
    <text evidence="6">The sequence shown here is derived from an EMBL/GenBank/DDBJ whole genome shotgun (WGS) entry which is preliminary data.</text>
</comment>
<protein>
    <recommendedName>
        <fullName evidence="5">Molybdopterin oxidoreductase domain-containing protein</fullName>
    </recommendedName>
</protein>
<keyword evidence="4" id="KW-0560">Oxidoreductase</keyword>
<feature type="domain" description="Molybdopterin oxidoreductase" evidence="5">
    <location>
        <begin position="36"/>
        <end position="241"/>
    </location>
</feature>
<dbReference type="InterPro" id="IPR006656">
    <property type="entry name" value="Mopterin_OxRdtase"/>
</dbReference>
<organism evidence="6">
    <name type="scientific">marine sediment metagenome</name>
    <dbReference type="NCBI Taxonomy" id="412755"/>
    <lineage>
        <taxon>unclassified sequences</taxon>
        <taxon>metagenomes</taxon>
        <taxon>ecological metagenomes</taxon>
    </lineage>
</organism>
<keyword evidence="3" id="KW-0732">Signal</keyword>
<dbReference type="Pfam" id="PF00384">
    <property type="entry name" value="Molybdopterin"/>
    <property type="match status" value="1"/>
</dbReference>
<feature type="non-terminal residue" evidence="6">
    <location>
        <position position="280"/>
    </location>
</feature>
<reference evidence="6" key="1">
    <citation type="journal article" date="2014" name="Front. Microbiol.">
        <title>High frequency of phylogenetically diverse reductive dehalogenase-homologous genes in deep subseafloor sedimentary metagenomes.</title>
        <authorList>
            <person name="Kawai M."/>
            <person name="Futagami T."/>
            <person name="Toyoda A."/>
            <person name="Takaki Y."/>
            <person name="Nishi S."/>
            <person name="Hori S."/>
            <person name="Arai W."/>
            <person name="Tsubouchi T."/>
            <person name="Morono Y."/>
            <person name="Uchiyama I."/>
            <person name="Ito T."/>
            <person name="Fujiyama A."/>
            <person name="Inagaki F."/>
            <person name="Takami H."/>
        </authorList>
    </citation>
    <scope>NUCLEOTIDE SEQUENCE</scope>
    <source>
        <strain evidence="6">Expedition CK06-06</strain>
    </source>
</reference>
<dbReference type="Gene3D" id="3.40.228.10">
    <property type="entry name" value="Dimethylsulfoxide Reductase, domain 2"/>
    <property type="match status" value="1"/>
</dbReference>
<proteinExistence type="predicted"/>
<evidence type="ECO:0000259" key="5">
    <source>
        <dbReference type="Pfam" id="PF00384"/>
    </source>
</evidence>
<keyword evidence="1" id="KW-0004">4Fe-4S</keyword>
<dbReference type="PANTHER" id="PTHR43742">
    <property type="entry name" value="TRIMETHYLAMINE-N-OXIDE REDUCTASE"/>
    <property type="match status" value="1"/>
</dbReference>
<feature type="non-terminal residue" evidence="6">
    <location>
        <position position="1"/>
    </location>
</feature>
<dbReference type="GO" id="GO:0016491">
    <property type="term" value="F:oxidoreductase activity"/>
    <property type="evidence" value="ECO:0007669"/>
    <property type="project" value="UniProtKB-KW"/>
</dbReference>
<dbReference type="Gene3D" id="3.40.50.740">
    <property type="match status" value="1"/>
</dbReference>
<dbReference type="AlphaFoldDB" id="X1B537"/>
<dbReference type="InterPro" id="IPR050612">
    <property type="entry name" value="Prok_Mopterin_Oxidored"/>
</dbReference>
<keyword evidence="1" id="KW-0479">Metal-binding</keyword>
<gene>
    <name evidence="6" type="ORF">S01H4_46306</name>
</gene>